<organism evidence="6 7">
    <name type="scientific">Myotis myotis</name>
    <name type="common">Greater mouse-eared bat</name>
    <name type="synonym">Vespertilio myotis</name>
    <dbReference type="NCBI Taxonomy" id="51298"/>
    <lineage>
        <taxon>Eukaryota</taxon>
        <taxon>Metazoa</taxon>
        <taxon>Chordata</taxon>
        <taxon>Craniata</taxon>
        <taxon>Vertebrata</taxon>
        <taxon>Euteleostomi</taxon>
        <taxon>Mammalia</taxon>
        <taxon>Eutheria</taxon>
        <taxon>Laurasiatheria</taxon>
        <taxon>Chiroptera</taxon>
        <taxon>Yangochiroptera</taxon>
        <taxon>Vespertilionidae</taxon>
        <taxon>Myotis</taxon>
    </lineage>
</organism>
<proteinExistence type="inferred from homology"/>
<dbReference type="GO" id="GO:0008199">
    <property type="term" value="F:ferric iron binding"/>
    <property type="evidence" value="ECO:0007669"/>
    <property type="project" value="InterPro"/>
</dbReference>
<dbReference type="InterPro" id="IPR012347">
    <property type="entry name" value="Ferritin-like"/>
</dbReference>
<dbReference type="VEuPathDB" id="HostDB:LOC118673276"/>
<dbReference type="Proteomes" id="UP000527355">
    <property type="component" value="Unassembled WGS sequence"/>
</dbReference>
<dbReference type="Gene3D" id="1.20.1260.10">
    <property type="match status" value="1"/>
</dbReference>
<evidence type="ECO:0000313" key="7">
    <source>
        <dbReference type="Proteomes" id="UP000527355"/>
    </source>
</evidence>
<comment type="caution">
    <text evidence="6">The sequence shown here is derived from an EMBL/GenBank/DDBJ whole genome shotgun (WGS) entry which is preliminary data.</text>
</comment>
<accession>A0A7J8AMD6</accession>
<comment type="similarity">
    <text evidence="4">Belongs to the ferritin family.</text>
</comment>
<gene>
    <name evidence="6" type="ORF">mMyoMyo1_008185</name>
</gene>
<evidence type="ECO:0000256" key="3">
    <source>
        <dbReference type="ARBA" id="ARBA00047045"/>
    </source>
</evidence>
<keyword evidence="4" id="KW-0408">Iron</keyword>
<dbReference type="PANTHER" id="PTHR11431:SF47">
    <property type="entry name" value="FERRITIN LIGHT CHAIN"/>
    <property type="match status" value="1"/>
</dbReference>
<dbReference type="PROSITE" id="PS50905">
    <property type="entry name" value="FERRITIN_LIKE"/>
    <property type="match status" value="1"/>
</dbReference>
<dbReference type="GO" id="GO:0006879">
    <property type="term" value="P:intracellular iron ion homeostasis"/>
    <property type="evidence" value="ECO:0007669"/>
    <property type="project" value="UniProtKB-KW"/>
</dbReference>
<keyword evidence="4" id="KW-0479">Metal-binding</keyword>
<evidence type="ECO:0000313" key="6">
    <source>
        <dbReference type="EMBL" id="KAF6387747.1"/>
    </source>
</evidence>
<keyword evidence="7" id="KW-1185">Reference proteome</keyword>
<dbReference type="GO" id="GO:0006826">
    <property type="term" value="P:iron ion transport"/>
    <property type="evidence" value="ECO:0007669"/>
    <property type="project" value="InterPro"/>
</dbReference>
<evidence type="ECO:0000256" key="4">
    <source>
        <dbReference type="RuleBase" id="RU361145"/>
    </source>
</evidence>
<reference evidence="6 7" key="1">
    <citation type="journal article" date="2020" name="Nature">
        <title>Six reference-quality genomes reveal evolution of bat adaptations.</title>
        <authorList>
            <person name="Jebb D."/>
            <person name="Huang Z."/>
            <person name="Pippel M."/>
            <person name="Hughes G.M."/>
            <person name="Lavrichenko K."/>
            <person name="Devanna P."/>
            <person name="Winkler S."/>
            <person name="Jermiin L.S."/>
            <person name="Skirmuntt E.C."/>
            <person name="Katzourakis A."/>
            <person name="Burkitt-Gray L."/>
            <person name="Ray D.A."/>
            <person name="Sullivan K.A.M."/>
            <person name="Roscito J.G."/>
            <person name="Kirilenko B.M."/>
            <person name="Davalos L.M."/>
            <person name="Corthals A.P."/>
            <person name="Power M.L."/>
            <person name="Jones G."/>
            <person name="Ransome R.D."/>
            <person name="Dechmann D.K.N."/>
            <person name="Locatelli A.G."/>
            <person name="Puechmaille S.J."/>
            <person name="Fedrigo O."/>
            <person name="Jarvis E.D."/>
            <person name="Hiller M."/>
            <person name="Vernes S.C."/>
            <person name="Myers E.W."/>
            <person name="Teeling E.C."/>
        </authorList>
    </citation>
    <scope>NUCLEOTIDE SEQUENCE [LARGE SCALE GENOMIC DNA]</scope>
    <source>
        <strain evidence="6">MMyoMyo1</strain>
        <tissue evidence="6">Flight muscle</tissue>
    </source>
</reference>
<dbReference type="EMBL" id="JABWUV010000001">
    <property type="protein sequence ID" value="KAF6387747.1"/>
    <property type="molecule type" value="Genomic_DNA"/>
</dbReference>
<dbReference type="GO" id="GO:0008198">
    <property type="term" value="F:ferrous iron binding"/>
    <property type="evidence" value="ECO:0007669"/>
    <property type="project" value="TreeGrafter"/>
</dbReference>
<comment type="function">
    <text evidence="2">Stores iron in a soluble, non-toxic, readily available form. Important for iron homeostasis. Iron is taken up in the ferrous form and deposited as ferric hydroxides after oxidation. Also plays a role in delivery of iron to cells. Mediates iron uptake in capsule cells of the developing kidney. Delivery to lysosomes by the cargo receptor NCOA4 for autophagic degradation and release or iron.</text>
</comment>
<dbReference type="PANTHER" id="PTHR11431">
    <property type="entry name" value="FERRITIN"/>
    <property type="match status" value="1"/>
</dbReference>
<dbReference type="InterPro" id="IPR009040">
    <property type="entry name" value="Ferritin-like_diiron"/>
</dbReference>
<dbReference type="SUPFAM" id="SSF47240">
    <property type="entry name" value="Ferritin-like"/>
    <property type="match status" value="1"/>
</dbReference>
<evidence type="ECO:0000259" key="5">
    <source>
        <dbReference type="PROSITE" id="PS50905"/>
    </source>
</evidence>
<feature type="domain" description="Ferritin-like diiron" evidence="5">
    <location>
        <begin position="7"/>
        <end position="137"/>
    </location>
</feature>
<comment type="subunit">
    <text evidence="3">Oligomer of 24 subunits. There are two types of subunits: L (light) chain and H (heavy) chain. The major chain can be light or heavy, depending on the species and tissue type. The functional molecule forms a roughly spherical shell with a diameter of 12 nm and contains a central cavity into which the insoluble mineral iron core is deposited. Interacts with NCOA4.</text>
</comment>
<dbReference type="AlphaFoldDB" id="A0A7J8AMD6"/>
<comment type="subcellular location">
    <subcellularLocation>
        <location evidence="1">Autolysosome</location>
    </subcellularLocation>
</comment>
<protein>
    <recommendedName>
        <fullName evidence="4">Ferritin</fullName>
    </recommendedName>
</protein>
<name>A0A7J8AMD6_MYOMY</name>
<sequence>MTSQIGHNYSTEVEAVVNLLARLYLQAHYTYLSLGFYFEWDDVALQSVGHFFHELAEKKHEGTEHFLKLENKHGGRILFQDVLSLPRMSGQNSGHHGSRPGLGEEPEPGLFEAACAGFYLHRPPSLTSWRTTAWMRR</sequence>
<keyword evidence="4" id="KW-0409">Iron storage</keyword>
<evidence type="ECO:0000256" key="1">
    <source>
        <dbReference type="ARBA" id="ARBA00044942"/>
    </source>
</evidence>
<dbReference type="GO" id="GO:0044754">
    <property type="term" value="C:autolysosome"/>
    <property type="evidence" value="ECO:0007669"/>
    <property type="project" value="UniProtKB-SubCell"/>
</dbReference>
<dbReference type="InterPro" id="IPR001519">
    <property type="entry name" value="Ferritin"/>
</dbReference>
<dbReference type="InterPro" id="IPR009078">
    <property type="entry name" value="Ferritin-like_SF"/>
</dbReference>
<evidence type="ECO:0000256" key="2">
    <source>
        <dbReference type="ARBA" id="ARBA00045578"/>
    </source>
</evidence>